<evidence type="ECO:0008006" key="2">
    <source>
        <dbReference type="Google" id="ProtNLM"/>
    </source>
</evidence>
<name>A0A7C1JVR6_9CHLR</name>
<proteinExistence type="predicted"/>
<dbReference type="AlphaFoldDB" id="A0A7C1JVR6"/>
<accession>A0A7C1JVR6</accession>
<organism evidence="1">
    <name type="scientific">Caldilinea aerophila</name>
    <dbReference type="NCBI Taxonomy" id="133453"/>
    <lineage>
        <taxon>Bacteria</taxon>
        <taxon>Bacillati</taxon>
        <taxon>Chloroflexota</taxon>
        <taxon>Caldilineae</taxon>
        <taxon>Caldilineales</taxon>
        <taxon>Caldilineaceae</taxon>
        <taxon>Caldilinea</taxon>
    </lineage>
</organism>
<gene>
    <name evidence="1" type="ORF">ENQ20_04555</name>
</gene>
<reference evidence="1" key="1">
    <citation type="journal article" date="2020" name="mSystems">
        <title>Genome- and Community-Level Interaction Insights into Carbon Utilization and Element Cycling Functions of Hydrothermarchaeota in Hydrothermal Sediment.</title>
        <authorList>
            <person name="Zhou Z."/>
            <person name="Liu Y."/>
            <person name="Xu W."/>
            <person name="Pan J."/>
            <person name="Luo Z.H."/>
            <person name="Li M."/>
        </authorList>
    </citation>
    <scope>NUCLEOTIDE SEQUENCE [LARGE SCALE GENOMIC DNA]</scope>
    <source>
        <strain evidence="1">SpSt-289</strain>
    </source>
</reference>
<dbReference type="EMBL" id="DSMG01000051">
    <property type="protein sequence ID" value="HDX30748.1"/>
    <property type="molecule type" value="Genomic_DNA"/>
</dbReference>
<evidence type="ECO:0000313" key="1">
    <source>
        <dbReference type="EMBL" id="HDX30748.1"/>
    </source>
</evidence>
<sequence length="96" mass="10951">MVKVLISYDMQQGKEQECQEYLVNKMAPALARMGFQFSDVWYTIWGNSPEILGGGEVESVEKARAIFQSSTWEKLAEGMQSLTTNFQVKIVQPRNE</sequence>
<protein>
    <recommendedName>
        <fullName evidence="2">NIPSNAP domain-containing protein</fullName>
    </recommendedName>
</protein>
<comment type="caution">
    <text evidence="1">The sequence shown here is derived from an EMBL/GenBank/DDBJ whole genome shotgun (WGS) entry which is preliminary data.</text>
</comment>